<evidence type="ECO:0000313" key="1">
    <source>
        <dbReference type="EMBL" id="TFK15865.1"/>
    </source>
</evidence>
<sequence length="106" mass="11854">MSQMHPSDSPALTQIRYCSLACGHKWKPRRGVGGHTHPPLCVPYPPLAPRDFGDLELVVMSAMLGKHTDHQKEKIISMLPMLNKPADLSITKTDQVCKSKHQFDHS</sequence>
<dbReference type="EMBL" id="QXTE01000002">
    <property type="protein sequence ID" value="TFK15865.1"/>
    <property type="molecule type" value="Genomic_DNA"/>
</dbReference>
<reference evidence="1 2" key="2">
    <citation type="submission" date="2019-04" db="EMBL/GenBank/DDBJ databases">
        <title>The genome sequence of big-headed turtle.</title>
        <authorList>
            <person name="Gong S."/>
        </authorList>
    </citation>
    <scope>NUCLEOTIDE SEQUENCE [LARGE SCALE GENOMIC DNA]</scope>
    <source>
        <strain evidence="1">DO16091913</strain>
        <tissue evidence="1">Muscle</tissue>
    </source>
</reference>
<organism evidence="1 2">
    <name type="scientific">Platysternon megacephalum</name>
    <name type="common">big-headed turtle</name>
    <dbReference type="NCBI Taxonomy" id="55544"/>
    <lineage>
        <taxon>Eukaryota</taxon>
        <taxon>Metazoa</taxon>
        <taxon>Chordata</taxon>
        <taxon>Craniata</taxon>
        <taxon>Vertebrata</taxon>
        <taxon>Euteleostomi</taxon>
        <taxon>Archelosauria</taxon>
        <taxon>Testudinata</taxon>
        <taxon>Testudines</taxon>
        <taxon>Cryptodira</taxon>
        <taxon>Durocryptodira</taxon>
        <taxon>Testudinoidea</taxon>
        <taxon>Platysternidae</taxon>
        <taxon>Platysternon</taxon>
    </lineage>
</organism>
<reference evidence="1 2" key="1">
    <citation type="submission" date="2019-04" db="EMBL/GenBank/DDBJ databases">
        <title>Draft genome of the big-headed turtle Platysternon megacephalum.</title>
        <authorList>
            <person name="Gong S."/>
        </authorList>
    </citation>
    <scope>NUCLEOTIDE SEQUENCE [LARGE SCALE GENOMIC DNA]</scope>
    <source>
        <strain evidence="1">DO16091913</strain>
        <tissue evidence="1">Muscle</tissue>
    </source>
</reference>
<protein>
    <submittedName>
        <fullName evidence="1">Sphingosine-1-phosphate phosphatase 1</fullName>
    </submittedName>
</protein>
<name>A0A4D9F2R6_9SAUR</name>
<comment type="caution">
    <text evidence="1">The sequence shown here is derived from an EMBL/GenBank/DDBJ whole genome shotgun (WGS) entry which is preliminary data.</text>
</comment>
<keyword evidence="2" id="KW-1185">Reference proteome</keyword>
<gene>
    <name evidence="1" type="ORF">DR999_PMT00265</name>
</gene>
<dbReference type="AlphaFoldDB" id="A0A4D9F2R6"/>
<dbReference type="Proteomes" id="UP000297703">
    <property type="component" value="Unassembled WGS sequence"/>
</dbReference>
<evidence type="ECO:0000313" key="2">
    <source>
        <dbReference type="Proteomes" id="UP000297703"/>
    </source>
</evidence>
<accession>A0A4D9F2R6</accession>
<proteinExistence type="predicted"/>